<dbReference type="SUPFAM" id="SSF49464">
    <property type="entry name" value="Carboxypeptidase regulatory domain-like"/>
    <property type="match status" value="1"/>
</dbReference>
<dbReference type="InterPro" id="IPR023997">
    <property type="entry name" value="TonB-dep_OMP_SusC/RagA_CS"/>
</dbReference>
<dbReference type="NCBIfam" id="TIGR04056">
    <property type="entry name" value="OMP_RagA_SusC"/>
    <property type="match status" value="1"/>
</dbReference>
<gene>
    <name evidence="5" type="ORF">A8C56_20565</name>
</gene>
<dbReference type="AlphaFoldDB" id="A0A1A9IBG0"/>
<name>A0A1A9IBG0_9BACT</name>
<comment type="subcellular location">
    <subcellularLocation>
        <location evidence="1">Cell outer membrane</location>
        <topology evidence="1">Multi-pass membrane protein</topology>
    </subcellularLocation>
</comment>
<sequence>MQRIYLLMFCLLLGTTVFGQERKISGIVKDNMGPLRGVSVTIKGTTRGTTTNENGQFTIAAAAGSELVFTLVGYLTFEIKPEEDKPLEITMQTKPQGMDEIVVVGYGTKKRVTNTGATSAITGEAIRTVPTANVQNTLAGRLPGFFSQQRSGQPGKDASDFFIRGVSSLNPDGNKPLIIVDDIEYTYEQLAQINVNEIENITILKDASTTAVYGIKGANGVLIVTTRRGVMGRPKINARIEGGTQSPVTKLKFLDSYHTAILENEAYTNDGLNPPFSQSDLEHFRTGDDPYGHPNVNWYNAIFKPYSLQTNANVDVSGGNNIVKYFVSGGAFLQNGALKDFSDPRNEVDNNYNFRRYNFRSNLDIRASKSLSVRLDVTTRFGDINQPHAQNIVSEIYNFQKIRPYSAPFLNPNGSYAYDRYNPGNLATLNARLANSGYQRDKRSDLNVLFGVVEKLDMITKGLSFTGRVAYASTELTSRQLFRGGLFDGYSPPSYYYNPADGSYTLDPRGQYQLANYTLVGVTNDYNKNINLQGFLNYDRTFKAHHITSLLLFNRQSYTDQKNAAVPNKFQGYSFKIGYDYSQKYLLDFNLGYNGSDRFQSSERYGLFPAIGLGWNINKESFFKAEAINLLKLRASYGMVGSDVVIGNRYLYNQQYNNGSNGYPFGESSAVTYPTIYEGDLGNSNVTWEKARKLDIGVDLNMFNDKISMTVDYFRDIRYDQLITRGSISQILGVGTARFNMGRVLNSGFDGQLSYRNNIGDFQYNITGVFSYAKNKILFQDEATPAFPWLLRTGHPIGQPFGYTFEGFYKNQADIDNSAKPLTPVQPGDLKYKDLNGDGVIDENDMGPIGKPNLPNTTAGLTLGCSYKGFSLSILFQGSFNYSFYVTGTGIEPFQSQFQPVHELRWTPDNADNAKFPRLTTNSASINSPAAYPSTFWLIDARYIRLKTVDIGYQLPLRMLPFKINNARVYASAYNLFTSTNYSLYQQDPEVTSNTAGDAYMNQRVVNVGVQIGF</sequence>
<dbReference type="InterPro" id="IPR008969">
    <property type="entry name" value="CarboxyPept-like_regulatory"/>
</dbReference>
<evidence type="ECO:0000259" key="3">
    <source>
        <dbReference type="Pfam" id="PF00593"/>
    </source>
</evidence>
<dbReference type="KEGG" id="nia:A8C56_20565"/>
<dbReference type="GO" id="GO:0009279">
    <property type="term" value="C:cell outer membrane"/>
    <property type="evidence" value="ECO:0007669"/>
    <property type="project" value="UniProtKB-SubCell"/>
</dbReference>
<dbReference type="SUPFAM" id="SSF56935">
    <property type="entry name" value="Porins"/>
    <property type="match status" value="1"/>
</dbReference>
<comment type="similarity">
    <text evidence="1 2">Belongs to the TonB-dependent receptor family.</text>
</comment>
<organism evidence="5 6">
    <name type="scientific">Niabella ginsenosidivorans</name>
    <dbReference type="NCBI Taxonomy" id="1176587"/>
    <lineage>
        <taxon>Bacteria</taxon>
        <taxon>Pseudomonadati</taxon>
        <taxon>Bacteroidota</taxon>
        <taxon>Chitinophagia</taxon>
        <taxon>Chitinophagales</taxon>
        <taxon>Chitinophagaceae</taxon>
        <taxon>Niabella</taxon>
    </lineage>
</organism>
<feature type="domain" description="TonB-dependent receptor-like beta-barrel" evidence="3">
    <location>
        <begin position="381"/>
        <end position="976"/>
    </location>
</feature>
<dbReference type="FunFam" id="2.170.130.10:FF:000003">
    <property type="entry name" value="SusC/RagA family TonB-linked outer membrane protein"/>
    <property type="match status" value="1"/>
</dbReference>
<dbReference type="EMBL" id="CP015772">
    <property type="protein sequence ID" value="ANH84100.1"/>
    <property type="molecule type" value="Genomic_DNA"/>
</dbReference>
<evidence type="ECO:0000313" key="6">
    <source>
        <dbReference type="Proteomes" id="UP000077667"/>
    </source>
</evidence>
<dbReference type="OrthoDB" id="9768177at2"/>
<dbReference type="InterPro" id="IPR012910">
    <property type="entry name" value="Plug_dom"/>
</dbReference>
<dbReference type="InterPro" id="IPR037066">
    <property type="entry name" value="Plug_dom_sf"/>
</dbReference>
<keyword evidence="1" id="KW-0812">Transmembrane</keyword>
<dbReference type="PROSITE" id="PS52016">
    <property type="entry name" value="TONB_DEPENDENT_REC_3"/>
    <property type="match status" value="1"/>
</dbReference>
<dbReference type="InterPro" id="IPR000531">
    <property type="entry name" value="Beta-barrel_TonB"/>
</dbReference>
<dbReference type="Gene3D" id="2.60.40.1120">
    <property type="entry name" value="Carboxypeptidase-like, regulatory domain"/>
    <property type="match status" value="1"/>
</dbReference>
<dbReference type="RefSeq" id="WP_067762356.1">
    <property type="nucleotide sequence ID" value="NZ_CP015772.1"/>
</dbReference>
<feature type="domain" description="TonB-dependent receptor plug" evidence="4">
    <location>
        <begin position="114"/>
        <end position="221"/>
    </location>
</feature>
<evidence type="ECO:0000259" key="4">
    <source>
        <dbReference type="Pfam" id="PF07715"/>
    </source>
</evidence>
<evidence type="ECO:0000256" key="2">
    <source>
        <dbReference type="RuleBase" id="RU003357"/>
    </source>
</evidence>
<keyword evidence="1" id="KW-0813">Transport</keyword>
<dbReference type="Pfam" id="PF00593">
    <property type="entry name" value="TonB_dep_Rec_b-barrel"/>
    <property type="match status" value="1"/>
</dbReference>
<evidence type="ECO:0000313" key="5">
    <source>
        <dbReference type="EMBL" id="ANH84100.1"/>
    </source>
</evidence>
<keyword evidence="2" id="KW-0798">TonB box</keyword>
<dbReference type="InterPro" id="IPR039426">
    <property type="entry name" value="TonB-dep_rcpt-like"/>
</dbReference>
<keyword evidence="1" id="KW-0998">Cell outer membrane</keyword>
<dbReference type="Pfam" id="PF13715">
    <property type="entry name" value="CarbopepD_reg_2"/>
    <property type="match status" value="1"/>
</dbReference>
<dbReference type="Pfam" id="PF07715">
    <property type="entry name" value="Plug"/>
    <property type="match status" value="1"/>
</dbReference>
<evidence type="ECO:0000256" key="1">
    <source>
        <dbReference type="PROSITE-ProRule" id="PRU01360"/>
    </source>
</evidence>
<keyword evidence="1 2" id="KW-0472">Membrane</keyword>
<reference evidence="5 6" key="1">
    <citation type="submission" date="2016-05" db="EMBL/GenBank/DDBJ databases">
        <title>Niabella ginsenosidivorans BS26 whole genome sequencing.</title>
        <authorList>
            <person name="Im W.T."/>
            <person name="Siddiqi M.Z."/>
        </authorList>
    </citation>
    <scope>NUCLEOTIDE SEQUENCE [LARGE SCALE GENOMIC DNA]</scope>
    <source>
        <strain evidence="5 6">BS26</strain>
    </source>
</reference>
<protein>
    <submittedName>
        <fullName evidence="5">SusC/RagA family TonB-linked outer membrane protein</fullName>
    </submittedName>
</protein>
<dbReference type="STRING" id="1176587.A8C56_20565"/>
<keyword evidence="6" id="KW-1185">Reference proteome</keyword>
<accession>A0A1A9IBG0</accession>
<dbReference type="InterPro" id="IPR023996">
    <property type="entry name" value="TonB-dep_OMP_SusC/RagA"/>
</dbReference>
<dbReference type="Proteomes" id="UP000077667">
    <property type="component" value="Chromosome"/>
</dbReference>
<keyword evidence="1" id="KW-1134">Transmembrane beta strand</keyword>
<dbReference type="Gene3D" id="2.170.130.10">
    <property type="entry name" value="TonB-dependent receptor, plug domain"/>
    <property type="match status" value="1"/>
</dbReference>
<dbReference type="InterPro" id="IPR018247">
    <property type="entry name" value="EF_Hand_1_Ca_BS"/>
</dbReference>
<dbReference type="NCBIfam" id="TIGR04057">
    <property type="entry name" value="SusC_RagA_signa"/>
    <property type="match status" value="1"/>
</dbReference>
<dbReference type="PROSITE" id="PS00018">
    <property type="entry name" value="EF_HAND_1"/>
    <property type="match status" value="1"/>
</dbReference>
<proteinExistence type="inferred from homology"/>